<proteinExistence type="predicted"/>
<gene>
    <name evidence="3" type="ORF">QPX45_07420</name>
    <name evidence="4" type="ORF">QPX54_06010</name>
</gene>
<dbReference type="AlphaFoldDB" id="A0AAP4FB05"/>
<evidence type="ECO:0000313" key="3">
    <source>
        <dbReference type="EMBL" id="MDK4301069.1"/>
    </source>
</evidence>
<keyword evidence="2" id="KW-1133">Transmembrane helix</keyword>
<feature type="transmembrane region" description="Helical" evidence="2">
    <location>
        <begin position="89"/>
        <end position="113"/>
    </location>
</feature>
<feature type="transmembrane region" description="Helical" evidence="2">
    <location>
        <begin position="37"/>
        <end position="58"/>
    </location>
</feature>
<keyword evidence="2" id="KW-0812">Transmembrane</keyword>
<dbReference type="EMBL" id="JASNVK010000011">
    <property type="protein sequence ID" value="MDK4301069.1"/>
    <property type="molecule type" value="Genomic_DNA"/>
</dbReference>
<name>A0AAP4FB05_9CORY</name>
<feature type="region of interest" description="Disordered" evidence="1">
    <location>
        <begin position="1"/>
        <end position="21"/>
    </location>
</feature>
<accession>A0AAP4FB05</accession>
<organism evidence="4 5">
    <name type="scientific">Corynebacterium propinquum</name>
    <dbReference type="NCBI Taxonomy" id="43769"/>
    <lineage>
        <taxon>Bacteria</taxon>
        <taxon>Bacillati</taxon>
        <taxon>Actinomycetota</taxon>
        <taxon>Actinomycetes</taxon>
        <taxon>Mycobacteriales</taxon>
        <taxon>Corynebacteriaceae</taxon>
        <taxon>Corynebacterium</taxon>
    </lineage>
</organism>
<evidence type="ECO:0000313" key="4">
    <source>
        <dbReference type="EMBL" id="MDK4326066.1"/>
    </source>
</evidence>
<dbReference type="Proteomes" id="UP001226160">
    <property type="component" value="Unassembled WGS sequence"/>
</dbReference>
<keyword evidence="6" id="KW-1185">Reference proteome</keyword>
<reference evidence="4 6" key="1">
    <citation type="submission" date="2023-05" db="EMBL/GenBank/DDBJ databases">
        <title>Metabolic capabilities are highly conserved among human nasal-associated Corynebacterium species in pangenomic analyses.</title>
        <authorList>
            <person name="Tran T.H."/>
            <person name="Roberts A.Q."/>
            <person name="Escapa I.F."/>
            <person name="Gao W."/>
            <person name="Conlan S."/>
            <person name="Kong H."/>
            <person name="Segre J.A."/>
            <person name="Kelly M.S."/>
            <person name="Lemon K.P."/>
        </authorList>
    </citation>
    <scope>NUCLEOTIDE SEQUENCE</scope>
    <source>
        <strain evidence="4">KPL2654</strain>
        <strain evidence="3 6">KPL2811</strain>
    </source>
</reference>
<comment type="caution">
    <text evidence="4">The sequence shown here is derived from an EMBL/GenBank/DDBJ whole genome shotgun (WGS) entry which is preliminary data.</text>
</comment>
<sequence length="269" mass="30432">MSDGTADANHTGKDSTDTDSWQQELPSFMRNFERFDWILWGLLAASGIYGLALLPFRAVLLIDYTFVYTVLSGSSLSVLALTAENEDNVGLIVAAVLVAAVSMVKFLPLFYLIGKRWGPMFIDYSFMGHPPLWFRKLENFIYRHPGFCLLLSFIPFSPIPATIIVVIAGIKRTKGWVIGTYVLVYAIALKCFYVYLGLTFGATVRETLVTIERYVTWITFALLGYMFFTMWLKSKRKKARLHTMDDAHGLSNTDGRAEKDDRITKDDAN</sequence>
<feature type="transmembrane region" description="Helical" evidence="2">
    <location>
        <begin position="149"/>
        <end position="170"/>
    </location>
</feature>
<evidence type="ECO:0000256" key="1">
    <source>
        <dbReference type="SAM" id="MobiDB-lite"/>
    </source>
</evidence>
<feature type="transmembrane region" description="Helical" evidence="2">
    <location>
        <begin position="182"/>
        <end position="202"/>
    </location>
</feature>
<evidence type="ECO:0000313" key="5">
    <source>
        <dbReference type="Proteomes" id="UP001226160"/>
    </source>
</evidence>
<feature type="transmembrane region" description="Helical" evidence="2">
    <location>
        <begin position="64"/>
        <end position="82"/>
    </location>
</feature>
<dbReference type="RefSeq" id="WP_018120859.1">
    <property type="nucleotide sequence ID" value="NZ_CABIYR010000001.1"/>
</dbReference>
<dbReference type="GeneID" id="64188795"/>
<feature type="transmembrane region" description="Helical" evidence="2">
    <location>
        <begin position="214"/>
        <end position="232"/>
    </location>
</feature>
<protein>
    <recommendedName>
        <fullName evidence="7">DedA family protein</fullName>
    </recommendedName>
</protein>
<evidence type="ECO:0000313" key="6">
    <source>
        <dbReference type="Proteomes" id="UP001243856"/>
    </source>
</evidence>
<dbReference type="EMBL" id="JASNVP010000005">
    <property type="protein sequence ID" value="MDK4326066.1"/>
    <property type="molecule type" value="Genomic_DNA"/>
</dbReference>
<keyword evidence="2" id="KW-0472">Membrane</keyword>
<evidence type="ECO:0008006" key="7">
    <source>
        <dbReference type="Google" id="ProtNLM"/>
    </source>
</evidence>
<evidence type="ECO:0000256" key="2">
    <source>
        <dbReference type="SAM" id="Phobius"/>
    </source>
</evidence>
<dbReference type="Proteomes" id="UP001243856">
    <property type="component" value="Unassembled WGS sequence"/>
</dbReference>